<dbReference type="InterPro" id="IPR021858">
    <property type="entry name" value="Fun_TF"/>
</dbReference>
<dbReference type="GO" id="GO:0003700">
    <property type="term" value="F:DNA-binding transcription factor activity"/>
    <property type="evidence" value="ECO:0007669"/>
    <property type="project" value="TreeGrafter"/>
</dbReference>
<evidence type="ECO:0000256" key="2">
    <source>
        <dbReference type="ARBA" id="ARBA00023242"/>
    </source>
</evidence>
<dbReference type="OrthoDB" id="3251668at2759"/>
<dbReference type="Pfam" id="PF11951">
    <property type="entry name" value="Fungal_trans_2"/>
    <property type="match status" value="1"/>
</dbReference>
<organism evidence="3 4">
    <name type="scientific">Aspergillus bombycis</name>
    <dbReference type="NCBI Taxonomy" id="109264"/>
    <lineage>
        <taxon>Eukaryota</taxon>
        <taxon>Fungi</taxon>
        <taxon>Dikarya</taxon>
        <taxon>Ascomycota</taxon>
        <taxon>Pezizomycotina</taxon>
        <taxon>Eurotiomycetes</taxon>
        <taxon>Eurotiomycetidae</taxon>
        <taxon>Eurotiales</taxon>
        <taxon>Aspergillaceae</taxon>
        <taxon>Aspergillus</taxon>
    </lineage>
</organism>
<gene>
    <name evidence="3" type="ORF">ABOM_004134</name>
</gene>
<keyword evidence="4" id="KW-1185">Reference proteome</keyword>
<evidence type="ECO:0000313" key="4">
    <source>
        <dbReference type="Proteomes" id="UP000179179"/>
    </source>
</evidence>
<dbReference type="GO" id="GO:0000976">
    <property type="term" value="F:transcription cis-regulatory region binding"/>
    <property type="evidence" value="ECO:0007669"/>
    <property type="project" value="TreeGrafter"/>
</dbReference>
<dbReference type="PANTHER" id="PTHR37534:SF38">
    <property type="entry name" value="ZN(2)-C6 FUNGAL-TYPE DOMAIN-CONTAINING PROTEIN"/>
    <property type="match status" value="1"/>
</dbReference>
<dbReference type="EMBL" id="LYCR01000010">
    <property type="protein sequence ID" value="OGM49178.1"/>
    <property type="molecule type" value="Genomic_DNA"/>
</dbReference>
<proteinExistence type="predicted"/>
<evidence type="ECO:0000313" key="3">
    <source>
        <dbReference type="EMBL" id="OGM49178.1"/>
    </source>
</evidence>
<name>A0A1F8ACW0_9EURO</name>
<comment type="caution">
    <text evidence="3">The sequence shown here is derived from an EMBL/GenBank/DDBJ whole genome shotgun (WGS) entry which is preliminary data.</text>
</comment>
<keyword evidence="2" id="KW-0539">Nucleus</keyword>
<evidence type="ECO:0000256" key="1">
    <source>
        <dbReference type="ARBA" id="ARBA00004123"/>
    </source>
</evidence>
<protein>
    <recommendedName>
        <fullName evidence="5">Fungal-specific transcription factor domain-containing protein</fullName>
    </recommendedName>
</protein>
<dbReference type="GO" id="GO:0045944">
    <property type="term" value="P:positive regulation of transcription by RNA polymerase II"/>
    <property type="evidence" value="ECO:0007669"/>
    <property type="project" value="TreeGrafter"/>
</dbReference>
<comment type="subcellular location">
    <subcellularLocation>
        <location evidence="1">Nucleus</location>
    </subcellularLocation>
</comment>
<sequence length="333" mass="38637">MSSEDLTHKYTIDRPYFHQLNAQSLYYRDKVLCLLPRHLERLLKAPVSFDGANQARFALATVLVLYNLELFAAKATQRRLHIQGARAIIQWKLQAIGRHLPPDVADNFLRYEYYFTAVFNGLTTFDATYDVIDDIPIHDKIAVFGDFVRIMHSVTRAERLQFSGSSDTETTRVEDVVDEIETARGRALQLNQIMRFQYPDARHDFEHLTHIYYHASLIYSHRVLSDFASFNDLMRASRDAILEHLSHLMERAYFAHDLVWPLFICGTECRGFPEKQDTIERALLGVIRLSGSLERRRVLSFLRMFWQLDCDDGPVSWIAVARSRAADCSFVII</sequence>
<dbReference type="AlphaFoldDB" id="A0A1F8ACW0"/>
<dbReference type="GeneID" id="34447524"/>
<dbReference type="RefSeq" id="XP_022392895.1">
    <property type="nucleotide sequence ID" value="XM_022531264.1"/>
</dbReference>
<dbReference type="GO" id="GO:0005634">
    <property type="term" value="C:nucleus"/>
    <property type="evidence" value="ECO:0007669"/>
    <property type="project" value="UniProtKB-SubCell"/>
</dbReference>
<accession>A0A1F8ACW0</accession>
<dbReference type="Proteomes" id="UP000179179">
    <property type="component" value="Unassembled WGS sequence"/>
</dbReference>
<reference evidence="3 4" key="1">
    <citation type="journal article" date="2016" name="Genome Biol. Evol.">
        <title>Draft genome sequence of an aflatoxigenic Aspergillus species, A. bombycis.</title>
        <authorList>
            <person name="Moore G.G."/>
            <person name="Mack B.M."/>
            <person name="Beltz S.B."/>
            <person name="Gilbert M.K."/>
        </authorList>
    </citation>
    <scope>NUCLEOTIDE SEQUENCE [LARGE SCALE GENOMIC DNA]</scope>
    <source>
        <strain evidence="4">NRRL 26010</strain>
    </source>
</reference>
<evidence type="ECO:0008006" key="5">
    <source>
        <dbReference type="Google" id="ProtNLM"/>
    </source>
</evidence>
<dbReference type="PANTHER" id="PTHR37534">
    <property type="entry name" value="TRANSCRIPTIONAL ACTIVATOR PROTEIN UGA3"/>
    <property type="match status" value="1"/>
</dbReference>